<feature type="domain" description="Helicase C-terminal" evidence="4">
    <location>
        <begin position="332"/>
        <end position="503"/>
    </location>
</feature>
<dbReference type="RefSeq" id="XP_052942168.1">
    <property type="nucleotide sequence ID" value="XM_053091221.1"/>
</dbReference>
<dbReference type="GO" id="GO:0016787">
    <property type="term" value="F:hydrolase activity"/>
    <property type="evidence" value="ECO:0007669"/>
    <property type="project" value="UniProtKB-KW"/>
</dbReference>
<evidence type="ECO:0000313" key="6">
    <source>
        <dbReference type="Proteomes" id="UP001164286"/>
    </source>
</evidence>
<dbReference type="GO" id="GO:0070125">
    <property type="term" value="P:mitochondrial translational elongation"/>
    <property type="evidence" value="ECO:0007669"/>
    <property type="project" value="TreeGrafter"/>
</dbReference>
<dbReference type="Pfam" id="PF04851">
    <property type="entry name" value="ResIII"/>
    <property type="match status" value="1"/>
</dbReference>
<dbReference type="SUPFAM" id="SSF52540">
    <property type="entry name" value="P-loop containing nucleoside triphosphate hydrolases"/>
    <property type="match status" value="1"/>
</dbReference>
<organism evidence="5 6">
    <name type="scientific">Dioszegia hungarica</name>
    <dbReference type="NCBI Taxonomy" id="4972"/>
    <lineage>
        <taxon>Eukaryota</taxon>
        <taxon>Fungi</taxon>
        <taxon>Dikarya</taxon>
        <taxon>Basidiomycota</taxon>
        <taxon>Agaricomycotina</taxon>
        <taxon>Tremellomycetes</taxon>
        <taxon>Tremellales</taxon>
        <taxon>Bulleribasidiaceae</taxon>
        <taxon>Dioszegia</taxon>
    </lineage>
</organism>
<dbReference type="EMBL" id="JAKWFO010000014">
    <property type="protein sequence ID" value="KAI9632391.1"/>
    <property type="molecule type" value="Genomic_DNA"/>
</dbReference>
<gene>
    <name evidence="5" type="ORF">MKK02DRAFT_40695</name>
</gene>
<dbReference type="Pfam" id="PF00271">
    <property type="entry name" value="Helicase_C"/>
    <property type="match status" value="1"/>
</dbReference>
<dbReference type="InterPro" id="IPR050742">
    <property type="entry name" value="Helicase_Restrict-Modif_Enz"/>
</dbReference>
<dbReference type="PANTHER" id="PTHR47396:SF1">
    <property type="entry name" value="ATP-DEPENDENT HELICASE IRC3-RELATED"/>
    <property type="match status" value="1"/>
</dbReference>
<feature type="compositionally biased region" description="Basic and acidic residues" evidence="2">
    <location>
        <begin position="689"/>
        <end position="714"/>
    </location>
</feature>
<dbReference type="GO" id="GO:0032042">
    <property type="term" value="P:mitochondrial DNA metabolic process"/>
    <property type="evidence" value="ECO:0007669"/>
    <property type="project" value="TreeGrafter"/>
</dbReference>
<dbReference type="SMART" id="SM00490">
    <property type="entry name" value="HELICc"/>
    <property type="match status" value="1"/>
</dbReference>
<evidence type="ECO:0000256" key="1">
    <source>
        <dbReference type="ARBA" id="ARBA00022806"/>
    </source>
</evidence>
<reference evidence="5" key="1">
    <citation type="journal article" date="2022" name="G3 (Bethesda)">
        <title>High quality genome of the basidiomycete yeast Dioszegia hungarica PDD-24b-2 isolated from cloud water.</title>
        <authorList>
            <person name="Jarrige D."/>
            <person name="Haridas S."/>
            <person name="Bleykasten-Grosshans C."/>
            <person name="Joly M."/>
            <person name="Nadalig T."/>
            <person name="Sancelme M."/>
            <person name="Vuilleumier S."/>
            <person name="Grigoriev I.V."/>
            <person name="Amato P."/>
            <person name="Bringel F."/>
        </authorList>
    </citation>
    <scope>NUCLEOTIDE SEQUENCE</scope>
    <source>
        <strain evidence="5">PDD-24b-2</strain>
    </source>
</reference>
<dbReference type="GO" id="GO:0005759">
    <property type="term" value="C:mitochondrial matrix"/>
    <property type="evidence" value="ECO:0007669"/>
    <property type="project" value="TreeGrafter"/>
</dbReference>
<comment type="caution">
    <text evidence="5">The sequence shown here is derived from an EMBL/GenBank/DDBJ whole genome shotgun (WGS) entry which is preliminary data.</text>
</comment>
<evidence type="ECO:0000259" key="4">
    <source>
        <dbReference type="PROSITE" id="PS51194"/>
    </source>
</evidence>
<feature type="region of interest" description="Disordered" evidence="2">
    <location>
        <begin position="480"/>
        <end position="502"/>
    </location>
</feature>
<protein>
    <submittedName>
        <fullName evidence="5">P-loop containing nucleoside triphosphate hydrolase protein</fullName>
    </submittedName>
</protein>
<feature type="compositionally biased region" description="Basic and acidic residues" evidence="2">
    <location>
        <begin position="480"/>
        <end position="495"/>
    </location>
</feature>
<evidence type="ECO:0000313" key="5">
    <source>
        <dbReference type="EMBL" id="KAI9632391.1"/>
    </source>
</evidence>
<dbReference type="CDD" id="cd18799">
    <property type="entry name" value="SF2_C_EcoAI-like"/>
    <property type="match status" value="1"/>
</dbReference>
<keyword evidence="5" id="KW-0378">Hydrolase</keyword>
<sequence length="721" mass="78991">MAARRLASLAYRFSALSLPSPGLSVVVRRRIAQTQRRASSTAHALQLDNHDATPLSSAPTFARPPPTPRDSSPTSGEAILPAVVLRDYQHDAIQACLDALSSGLTRIGVSSPTGSGKTTMFMHLIPLIASPEGSQDGRGRTLILVGSVELANQAEAAARRLLGEGYSVEVEQAGRRASGRADVTIATYQTLNNVERLRKLDPRLFKLVIVDEAHHAAAISYLRMLHYFNQDVELPELMSPIEPADHGNRVPIVGFSATFSRPDQLALSAVFEKIVYHREITSMLEEGWLSPVRSTSVKCNLNLRTVELNSQGDFNAASLASHLNTPDVNNLVVGTYLHRASDRRSTLVFCVDLTHVADLTQAFRDAGVDARSVSSLSRPHERKETIRAFSSGEFPVLINCEVLTEGTDIPQIDCIILARPTKSKNLLAQMVGRGLRLCPETGKTECYLIDIVDNVSRSNGMLVSPTLWGLSHDDMAEDQRRAMEGEQQQHGEETASVRPGGGGDVSGMKVTYLDHDDPFRLAKKGDAPLAVMSNSAWVNCGKSRYILELLDQGYMLVEPSPAAEAAAWSVNYRQKLPAYLGHFSPKVRQVALADTLERALQTADRYAEKKVGRELFLKLSRYAPWRHRPPSPRALEQVIRMKGDPVRDAKGNLIAVNMMGRLMPVEKITAGHVASYLCAANHGGVGARKSMDSAERTKETRKLAKEEKARKLAERNLALPS</sequence>
<dbReference type="Gene3D" id="3.40.50.300">
    <property type="entry name" value="P-loop containing nucleotide triphosphate hydrolases"/>
    <property type="match status" value="2"/>
</dbReference>
<keyword evidence="1" id="KW-0347">Helicase</keyword>
<dbReference type="GO" id="GO:0005524">
    <property type="term" value="F:ATP binding"/>
    <property type="evidence" value="ECO:0007669"/>
    <property type="project" value="InterPro"/>
</dbReference>
<proteinExistence type="predicted"/>
<evidence type="ECO:0000259" key="3">
    <source>
        <dbReference type="PROSITE" id="PS51192"/>
    </source>
</evidence>
<dbReference type="InterPro" id="IPR006935">
    <property type="entry name" value="Helicase/UvrB_N"/>
</dbReference>
<dbReference type="Proteomes" id="UP001164286">
    <property type="component" value="Unassembled WGS sequence"/>
</dbReference>
<dbReference type="PANTHER" id="PTHR47396">
    <property type="entry name" value="TYPE I RESTRICTION ENZYME ECOKI R PROTEIN"/>
    <property type="match status" value="1"/>
</dbReference>
<dbReference type="InterPro" id="IPR001650">
    <property type="entry name" value="Helicase_C-like"/>
</dbReference>
<keyword evidence="1" id="KW-0067">ATP-binding</keyword>
<evidence type="ECO:0000256" key="2">
    <source>
        <dbReference type="SAM" id="MobiDB-lite"/>
    </source>
</evidence>
<dbReference type="GO" id="GO:0036121">
    <property type="term" value="F:double-stranded DNA helicase activity"/>
    <property type="evidence" value="ECO:0007669"/>
    <property type="project" value="TreeGrafter"/>
</dbReference>
<dbReference type="AlphaFoldDB" id="A0AA38H2D0"/>
<keyword evidence="6" id="KW-1185">Reference proteome</keyword>
<feature type="region of interest" description="Disordered" evidence="2">
    <location>
        <begin position="685"/>
        <end position="721"/>
    </location>
</feature>
<dbReference type="SMART" id="SM00487">
    <property type="entry name" value="DEXDc"/>
    <property type="match status" value="1"/>
</dbReference>
<dbReference type="InterPro" id="IPR027417">
    <property type="entry name" value="P-loop_NTPase"/>
</dbReference>
<dbReference type="GO" id="GO:0000403">
    <property type="term" value="F:Y-form DNA binding"/>
    <property type="evidence" value="ECO:0007669"/>
    <property type="project" value="TreeGrafter"/>
</dbReference>
<dbReference type="GeneID" id="77730426"/>
<feature type="region of interest" description="Disordered" evidence="2">
    <location>
        <begin position="37"/>
        <end position="76"/>
    </location>
</feature>
<dbReference type="PROSITE" id="PS51192">
    <property type="entry name" value="HELICASE_ATP_BIND_1"/>
    <property type="match status" value="1"/>
</dbReference>
<accession>A0AA38H2D0</accession>
<name>A0AA38H2D0_9TREE</name>
<feature type="domain" description="Helicase ATP-binding" evidence="3">
    <location>
        <begin position="98"/>
        <end position="277"/>
    </location>
</feature>
<keyword evidence="1" id="KW-0547">Nucleotide-binding</keyword>
<dbReference type="PROSITE" id="PS51194">
    <property type="entry name" value="HELICASE_CTER"/>
    <property type="match status" value="1"/>
</dbReference>
<dbReference type="InterPro" id="IPR014001">
    <property type="entry name" value="Helicase_ATP-bd"/>
</dbReference>
<dbReference type="GO" id="GO:0061749">
    <property type="term" value="F:forked DNA-dependent helicase activity"/>
    <property type="evidence" value="ECO:0007669"/>
    <property type="project" value="TreeGrafter"/>
</dbReference>